<evidence type="ECO:0000256" key="1">
    <source>
        <dbReference type="ARBA" id="ARBA00004117"/>
    </source>
</evidence>
<dbReference type="InterPro" id="IPR001387">
    <property type="entry name" value="Cro/C1-type_HTH"/>
</dbReference>
<dbReference type="InterPro" id="IPR001543">
    <property type="entry name" value="FliN-like_C"/>
</dbReference>
<evidence type="ECO:0000313" key="7">
    <source>
        <dbReference type="EMBL" id="SEQ63139.1"/>
    </source>
</evidence>
<dbReference type="InterPro" id="IPR001689">
    <property type="entry name" value="Flag_FliM"/>
</dbReference>
<dbReference type="Proteomes" id="UP000182360">
    <property type="component" value="Unassembled WGS sequence"/>
</dbReference>
<dbReference type="Pfam" id="PF02154">
    <property type="entry name" value="FliM"/>
    <property type="match status" value="1"/>
</dbReference>
<organism evidence="7 8">
    <name type="scientific">Treponema bryantii</name>
    <dbReference type="NCBI Taxonomy" id="163"/>
    <lineage>
        <taxon>Bacteria</taxon>
        <taxon>Pseudomonadati</taxon>
        <taxon>Spirochaetota</taxon>
        <taxon>Spirochaetia</taxon>
        <taxon>Spirochaetales</taxon>
        <taxon>Treponemataceae</taxon>
        <taxon>Treponema</taxon>
    </lineage>
</organism>
<evidence type="ECO:0000256" key="5">
    <source>
        <dbReference type="ARBA" id="ARBA00023143"/>
    </source>
</evidence>
<dbReference type="PRINTS" id="PR00956">
    <property type="entry name" value="FLGMOTORFLIN"/>
</dbReference>
<sequence>MDAQRTGKLINYLRSKKGITQKELANLINVSDKAVSKWERGDGCPDVGTLPALAQALGTDVDSLLKGELKEVAEERKILTEEELKAEIAKMEAAGTLEKPNNNTSLLKNPLARIRIYDFKRPDLFGKYELRKIFNFFDMLCEKFRNELAGNRNDLLGIKVCAVDQLTNEEFIRSLPQRTFFYTYDYNNSGFAIEIDPQIGKVLLKHDLKKYPELTQTDSDCLKIAYIDRFSQMLQELIFSNTDKSIPWEDFKKPFTKDLNTLLPWSAGQNLSEMCVLVTLALTSDVCTGMINIQLNYSYLSRLCRKAGFFGKDNPQLENLTDIKARPCENNVLVEFGRFISDSVKLEAGTLLMSNKKFGTPLNVIIENKVLFGGEAVIVDENFGVRIIEVKQGEPVRYDEEHYIALRLGATYLSQEDIARLDEGFVLQLDSLPGKPIAIIQDGKCVARGEVVIIDDMFGVRIVD</sequence>
<dbReference type="Pfam" id="PF01381">
    <property type="entry name" value="HTH_3"/>
    <property type="match status" value="1"/>
</dbReference>
<dbReference type="RefSeq" id="WP_074644393.1">
    <property type="nucleotide sequence ID" value="NZ_AP025286.1"/>
</dbReference>
<dbReference type="InterPro" id="IPR001172">
    <property type="entry name" value="FliN_T3SS_HrcQb"/>
</dbReference>
<feature type="domain" description="HTH cro/C1-type" evidence="6">
    <location>
        <begin position="10"/>
        <end position="64"/>
    </location>
</feature>
<protein>
    <recommendedName>
        <fullName evidence="4">Flagellar motor switch protein FliM</fullName>
    </recommendedName>
</protein>
<dbReference type="GO" id="GO:0003774">
    <property type="term" value="F:cytoskeletal motor activity"/>
    <property type="evidence" value="ECO:0007669"/>
    <property type="project" value="InterPro"/>
</dbReference>
<accession>A0A1H9HLC1</accession>
<evidence type="ECO:0000256" key="4">
    <source>
        <dbReference type="ARBA" id="ARBA00021898"/>
    </source>
</evidence>
<evidence type="ECO:0000259" key="6">
    <source>
        <dbReference type="PROSITE" id="PS50943"/>
    </source>
</evidence>
<name>A0A1H9HLC1_9SPIR</name>
<dbReference type="OrthoDB" id="9812495at2"/>
<dbReference type="PROSITE" id="PS50943">
    <property type="entry name" value="HTH_CROC1"/>
    <property type="match status" value="1"/>
</dbReference>
<gene>
    <name evidence="7" type="ORF">SAMN04487977_10757</name>
</gene>
<dbReference type="SUPFAM" id="SSF47413">
    <property type="entry name" value="lambda repressor-like DNA-binding domains"/>
    <property type="match status" value="1"/>
</dbReference>
<dbReference type="EMBL" id="FOFU01000007">
    <property type="protein sequence ID" value="SEQ63139.1"/>
    <property type="molecule type" value="Genomic_DNA"/>
</dbReference>
<comment type="similarity">
    <text evidence="3">Belongs to the FliM family.</text>
</comment>
<keyword evidence="5" id="KW-0975">Bacterial flagellum</keyword>
<dbReference type="AlphaFoldDB" id="A0A1H9HLC1"/>
<dbReference type="InterPro" id="IPR036429">
    <property type="entry name" value="SpoA-like_sf"/>
</dbReference>
<dbReference type="GO" id="GO:0003677">
    <property type="term" value="F:DNA binding"/>
    <property type="evidence" value="ECO:0007669"/>
    <property type="project" value="InterPro"/>
</dbReference>
<keyword evidence="7" id="KW-0282">Flagellum</keyword>
<reference evidence="7 8" key="1">
    <citation type="submission" date="2016-10" db="EMBL/GenBank/DDBJ databases">
        <authorList>
            <person name="de Groot N.N."/>
        </authorList>
    </citation>
    <scope>NUCLEOTIDE SEQUENCE [LARGE SCALE GENOMIC DNA]</scope>
    <source>
        <strain evidence="7 8">B25</strain>
    </source>
</reference>
<comment type="subcellular location">
    <subcellularLocation>
        <location evidence="1">Bacterial flagellum basal body</location>
    </subcellularLocation>
</comment>
<dbReference type="GO" id="GO:0050918">
    <property type="term" value="P:positive chemotaxis"/>
    <property type="evidence" value="ECO:0007669"/>
    <property type="project" value="TreeGrafter"/>
</dbReference>
<dbReference type="GO" id="GO:0071978">
    <property type="term" value="P:bacterial-type flagellum-dependent swarming motility"/>
    <property type="evidence" value="ECO:0007669"/>
    <property type="project" value="TreeGrafter"/>
</dbReference>
<dbReference type="Pfam" id="PF01052">
    <property type="entry name" value="FliMN_C"/>
    <property type="match status" value="2"/>
</dbReference>
<comment type="similarity">
    <text evidence="2">Belongs to the FliN/MopA/SpaO family.</text>
</comment>
<dbReference type="SMART" id="SM00530">
    <property type="entry name" value="HTH_XRE"/>
    <property type="match status" value="1"/>
</dbReference>
<dbReference type="Gene3D" id="1.10.260.40">
    <property type="entry name" value="lambda repressor-like DNA-binding domains"/>
    <property type="match status" value="1"/>
</dbReference>
<dbReference type="CDD" id="cd00093">
    <property type="entry name" value="HTH_XRE"/>
    <property type="match status" value="1"/>
</dbReference>
<dbReference type="PANTHER" id="PTHR30034:SF6">
    <property type="entry name" value="YOP PROTEINS TRANSLOCATION PROTEIN Q"/>
    <property type="match status" value="1"/>
</dbReference>
<dbReference type="PANTHER" id="PTHR30034">
    <property type="entry name" value="FLAGELLAR MOTOR SWITCH PROTEIN FLIM"/>
    <property type="match status" value="1"/>
</dbReference>
<dbReference type="InterPro" id="IPR010982">
    <property type="entry name" value="Lambda_DNA-bd_dom_sf"/>
</dbReference>
<dbReference type="Gene3D" id="2.30.330.10">
    <property type="entry name" value="SpoA-like"/>
    <property type="match status" value="2"/>
</dbReference>
<evidence type="ECO:0000256" key="3">
    <source>
        <dbReference type="ARBA" id="ARBA00011049"/>
    </source>
</evidence>
<evidence type="ECO:0000313" key="8">
    <source>
        <dbReference type="Proteomes" id="UP000182360"/>
    </source>
</evidence>
<evidence type="ECO:0000256" key="2">
    <source>
        <dbReference type="ARBA" id="ARBA00009226"/>
    </source>
</evidence>
<keyword evidence="8" id="KW-1185">Reference proteome</keyword>
<proteinExistence type="inferred from homology"/>
<dbReference type="GO" id="GO:0009425">
    <property type="term" value="C:bacterial-type flagellum basal body"/>
    <property type="evidence" value="ECO:0007669"/>
    <property type="project" value="UniProtKB-SubCell"/>
</dbReference>
<dbReference type="SUPFAM" id="SSF101801">
    <property type="entry name" value="Surface presentation of antigens (SPOA)"/>
    <property type="match status" value="2"/>
</dbReference>
<keyword evidence="7" id="KW-0969">Cilium</keyword>
<keyword evidence="7" id="KW-0966">Cell projection</keyword>